<dbReference type="EMBL" id="CP001100">
    <property type="protein sequence ID" value="ACF12693.1"/>
    <property type="molecule type" value="Genomic_DNA"/>
</dbReference>
<dbReference type="InterPro" id="IPR010376">
    <property type="entry name" value="GBBH-like_N"/>
</dbReference>
<dbReference type="GO" id="GO:0046872">
    <property type="term" value="F:metal ion binding"/>
    <property type="evidence" value="ECO:0007669"/>
    <property type="project" value="UniProtKB-KW"/>
</dbReference>
<gene>
    <name evidence="4" type="ordered locus">Ctha_0222</name>
</gene>
<accession>B3QTE7</accession>
<dbReference type="KEGG" id="cts:Ctha_0222"/>
<sequence>MLQLIKLKKSGEQDLTLFWNDGVETKISFQRLRDECPCAECKGETVLFESTEPKKKSPETPGIYELRQVEVVGNYSIQPIWGDGHNSGLYSWEYLRKISTHSAKS</sequence>
<protein>
    <recommendedName>
        <fullName evidence="3">Gamma-butyrobetaine hydroxylase-like N-terminal domain-containing protein</fullName>
    </recommendedName>
</protein>
<name>B3QTE7_CHLT3</name>
<dbReference type="STRING" id="517418.Ctha_0222"/>
<dbReference type="Proteomes" id="UP000001208">
    <property type="component" value="Chromosome"/>
</dbReference>
<dbReference type="OrthoDB" id="9794178at2"/>
<keyword evidence="2" id="KW-0408">Iron</keyword>
<dbReference type="AlphaFoldDB" id="B3QTE7"/>
<dbReference type="eggNOG" id="COG3536">
    <property type="taxonomic scope" value="Bacteria"/>
</dbReference>
<dbReference type="PANTHER" id="PTHR35303:SF8">
    <property type="entry name" value="GAMMA-BUTYROBETAINE HYDROXYLASE-LIKE N-TERMINAL DOMAIN-CONTAINING PROTEIN"/>
    <property type="match status" value="1"/>
</dbReference>
<dbReference type="Pfam" id="PF06155">
    <property type="entry name" value="GBBH-like_N"/>
    <property type="match status" value="1"/>
</dbReference>
<reference evidence="4 5" key="1">
    <citation type="submission" date="2008-06" db="EMBL/GenBank/DDBJ databases">
        <title>Complete sequence of Chloroherpeton thalassium ATCC 35110.</title>
        <authorList>
            <consortium name="US DOE Joint Genome Institute"/>
            <person name="Lucas S."/>
            <person name="Copeland A."/>
            <person name="Lapidus A."/>
            <person name="Glavina del Rio T."/>
            <person name="Dalin E."/>
            <person name="Tice H."/>
            <person name="Bruce D."/>
            <person name="Goodwin L."/>
            <person name="Pitluck S."/>
            <person name="Schmutz J."/>
            <person name="Larimer F."/>
            <person name="Land M."/>
            <person name="Hauser L."/>
            <person name="Kyrpides N."/>
            <person name="Mikhailova N."/>
            <person name="Liu Z."/>
            <person name="Li T."/>
            <person name="Zhao F."/>
            <person name="Overmann J."/>
            <person name="Bryant D.A."/>
            <person name="Richardson P."/>
        </authorList>
    </citation>
    <scope>NUCLEOTIDE SEQUENCE [LARGE SCALE GENOMIC DNA]</scope>
    <source>
        <strain evidence="5">ATCC 35110 / GB-78</strain>
    </source>
</reference>
<evidence type="ECO:0000313" key="5">
    <source>
        <dbReference type="Proteomes" id="UP000001208"/>
    </source>
</evidence>
<keyword evidence="1" id="KW-0479">Metal-binding</keyword>
<dbReference type="InterPro" id="IPR038492">
    <property type="entry name" value="GBBH-like_N_sf"/>
</dbReference>
<dbReference type="PANTHER" id="PTHR35303">
    <property type="entry name" value="OS02G0197800 PROTEIN"/>
    <property type="match status" value="1"/>
</dbReference>
<evidence type="ECO:0000256" key="2">
    <source>
        <dbReference type="ARBA" id="ARBA00023004"/>
    </source>
</evidence>
<feature type="domain" description="Gamma-butyrobetaine hydroxylase-like N-terminal" evidence="3">
    <location>
        <begin position="10"/>
        <end position="96"/>
    </location>
</feature>
<organism evidence="4 5">
    <name type="scientific">Chloroherpeton thalassium (strain ATCC 35110 / GB-78)</name>
    <dbReference type="NCBI Taxonomy" id="517418"/>
    <lineage>
        <taxon>Bacteria</taxon>
        <taxon>Pseudomonadati</taxon>
        <taxon>Chlorobiota</taxon>
        <taxon>Chlorobiia</taxon>
        <taxon>Chlorobiales</taxon>
        <taxon>Chloroherpetonaceae</taxon>
        <taxon>Chloroherpeton</taxon>
    </lineage>
</organism>
<proteinExistence type="predicted"/>
<dbReference type="Gene3D" id="3.30.2020.30">
    <property type="match status" value="1"/>
</dbReference>
<evidence type="ECO:0000256" key="1">
    <source>
        <dbReference type="ARBA" id="ARBA00022723"/>
    </source>
</evidence>
<dbReference type="RefSeq" id="WP_012498777.1">
    <property type="nucleotide sequence ID" value="NC_011026.1"/>
</dbReference>
<evidence type="ECO:0000259" key="3">
    <source>
        <dbReference type="Pfam" id="PF06155"/>
    </source>
</evidence>
<keyword evidence="5" id="KW-1185">Reference proteome</keyword>
<evidence type="ECO:0000313" key="4">
    <source>
        <dbReference type="EMBL" id="ACF12693.1"/>
    </source>
</evidence>
<dbReference type="HOGENOM" id="CLU_117841_2_1_10"/>